<evidence type="ECO:0000256" key="15">
    <source>
        <dbReference type="ARBA" id="ARBA00023172"/>
    </source>
</evidence>
<keyword evidence="13" id="KW-0239">DNA-directed DNA polymerase</keyword>
<dbReference type="NCBIfam" id="TIGR02777">
    <property type="entry name" value="LigD_PE_dom"/>
    <property type="match status" value="1"/>
</dbReference>
<evidence type="ECO:0000256" key="20">
    <source>
        <dbReference type="ARBA" id="ARBA00034003"/>
    </source>
</evidence>
<comment type="catalytic activity">
    <reaction evidence="20">
        <text>ATP + (deoxyribonucleotide)n-3'-hydroxyl + 5'-phospho-(deoxyribonucleotide)m = (deoxyribonucleotide)n+m + AMP + diphosphate.</text>
        <dbReference type="EC" id="6.5.1.1"/>
    </reaction>
</comment>
<dbReference type="Pfam" id="PF13298">
    <property type="entry name" value="LigD_N"/>
    <property type="match status" value="1"/>
</dbReference>
<evidence type="ECO:0000256" key="7">
    <source>
        <dbReference type="ARBA" id="ARBA00022723"/>
    </source>
</evidence>
<comment type="caution">
    <text evidence="22">The sequence shown here is derived from an EMBL/GenBank/DDBJ whole genome shotgun (WGS) entry which is preliminary data.</text>
</comment>
<evidence type="ECO:0000313" key="22">
    <source>
        <dbReference type="EMBL" id="RIA43738.1"/>
    </source>
</evidence>
<keyword evidence="9" id="KW-0227">DNA damage</keyword>
<evidence type="ECO:0000256" key="17">
    <source>
        <dbReference type="ARBA" id="ARBA00023211"/>
    </source>
</evidence>
<keyword evidence="11" id="KW-0269">Exonuclease</keyword>
<dbReference type="InterPro" id="IPR012310">
    <property type="entry name" value="DNA_ligase_ATP-dep_cent"/>
</dbReference>
<evidence type="ECO:0000259" key="21">
    <source>
        <dbReference type="PROSITE" id="PS50160"/>
    </source>
</evidence>
<accession>A0A397P4F1</accession>
<keyword evidence="16" id="KW-0234">DNA repair</keyword>
<dbReference type="GO" id="GO:0006310">
    <property type="term" value="P:DNA recombination"/>
    <property type="evidence" value="ECO:0007669"/>
    <property type="project" value="UniProtKB-KW"/>
</dbReference>
<dbReference type="Proteomes" id="UP000266568">
    <property type="component" value="Unassembled WGS sequence"/>
</dbReference>
<keyword evidence="5" id="KW-0548">Nucleotidyltransferase</keyword>
<evidence type="ECO:0000256" key="11">
    <source>
        <dbReference type="ARBA" id="ARBA00022839"/>
    </source>
</evidence>
<sequence>MTQEQQVATTSDPLALYNAKRDFAKTAEPAGTLARGHGNAFMVQKHDATRLHWDLRLEIDGVLKSWAVTRGPSLDPGEKRLAVRTEDHPLSYATFEGTIPAQEYGGGTVMLWDRGTWAPIKGKSTKDLEKGHLHFILDGERMKGAWLLIRLKPRGKETRENWLLRKIDDAEAGGTDTLVETGLTSVKTGRTMQEIAEGKKARVLPRKRESRTKSGARGALDSRVRGNTGLPKFRDLQLCTLVDDVPAGNGWIHEVKYDGYRALLAVGGGTARVFTRTGLDWSDKFAGIAEAAAALPVASALIDGEIVAFKDGRPDFSTLKDAISNGGDMTFFGFDLLSLDGESLEALPNVQRKERLRAVLDGAGPRLQFAEHVVGEGETLFTAMCREGYEGIVSKRADAPYRGRRTKAWLKIKCTRRQEFVILGWTESTAKGRGFRALLLGQHRDGRLVYSGKVGTGFDRDTMAALRTRMDRLARKTPTVEAPRAATRGAHWITPKLVAEIAFTEFTPDGALRHPSYLGLREDKPAEDVMPEIPKKAAAARITVKVTHPERLIFPDSKVSKGQLADYYAAVAPIMLPWAAHRPISLVRCPQGRGKKCFFQKHDAGSFGKHVRHVDITEKDGSVEPYLYVEDADGLVQCVQMGTIEFHGWASSVGTLEQPDRLVFDLDPDEGLDFGDVKKAAIDLKQHLADIGLTSFAMLSGGKGVHVVVPLTPGADWDATKSFAERFARALAEAEPNRFTATMAKAKRKGKIFIDWLRNQRGNTAVLPYSARARSGAPVAAPVSWSELKDIETPAMFSVEDVDTLIGRANARALDGWGVANQVLPDV</sequence>
<keyword evidence="6" id="KW-0540">Nuclease</keyword>
<evidence type="ECO:0000256" key="10">
    <source>
        <dbReference type="ARBA" id="ARBA00022801"/>
    </source>
</evidence>
<dbReference type="Pfam" id="PF01068">
    <property type="entry name" value="DNA_ligase_A_M"/>
    <property type="match status" value="1"/>
</dbReference>
<evidence type="ECO:0000256" key="8">
    <source>
        <dbReference type="ARBA" id="ARBA00022741"/>
    </source>
</evidence>
<keyword evidence="10" id="KW-0378">Hydrolase</keyword>
<dbReference type="InterPro" id="IPR012309">
    <property type="entry name" value="DNA_ligase_ATP-dep_C"/>
</dbReference>
<evidence type="ECO:0000256" key="2">
    <source>
        <dbReference type="ARBA" id="ARBA00012727"/>
    </source>
</evidence>
<keyword evidence="12" id="KW-0067">ATP-binding</keyword>
<dbReference type="EC" id="6.5.1.1" evidence="2"/>
<dbReference type="Gene3D" id="3.30.1490.70">
    <property type="match status" value="1"/>
</dbReference>
<evidence type="ECO:0000256" key="16">
    <source>
        <dbReference type="ARBA" id="ARBA00023204"/>
    </source>
</evidence>
<evidence type="ECO:0000256" key="9">
    <source>
        <dbReference type="ARBA" id="ARBA00022763"/>
    </source>
</evidence>
<dbReference type="GO" id="GO:0004527">
    <property type="term" value="F:exonuclease activity"/>
    <property type="evidence" value="ECO:0007669"/>
    <property type="project" value="UniProtKB-KW"/>
</dbReference>
<dbReference type="CDD" id="cd07906">
    <property type="entry name" value="Adenylation_DNA_ligase_LigD_LigC"/>
    <property type="match status" value="1"/>
</dbReference>
<dbReference type="GO" id="GO:0003887">
    <property type="term" value="F:DNA-directed DNA polymerase activity"/>
    <property type="evidence" value="ECO:0007669"/>
    <property type="project" value="UniProtKB-KW"/>
</dbReference>
<keyword evidence="3 22" id="KW-0436">Ligase</keyword>
<dbReference type="InterPro" id="IPR014146">
    <property type="entry name" value="LigD_ligase_dom"/>
</dbReference>
<evidence type="ECO:0000256" key="5">
    <source>
        <dbReference type="ARBA" id="ARBA00022695"/>
    </source>
</evidence>
<evidence type="ECO:0000313" key="23">
    <source>
        <dbReference type="Proteomes" id="UP000266568"/>
    </source>
</evidence>
<dbReference type="InterPro" id="IPR052171">
    <property type="entry name" value="NHEJ_LigD"/>
</dbReference>
<dbReference type="GO" id="GO:0006281">
    <property type="term" value="P:DNA repair"/>
    <property type="evidence" value="ECO:0007669"/>
    <property type="project" value="UniProtKB-KW"/>
</dbReference>
<evidence type="ECO:0000256" key="19">
    <source>
        <dbReference type="ARBA" id="ARBA00029943"/>
    </source>
</evidence>
<dbReference type="NCBIfam" id="TIGR02776">
    <property type="entry name" value="NHEJ_ligase_prk"/>
    <property type="match status" value="1"/>
</dbReference>
<keyword evidence="14" id="KW-0238">DNA-binding</keyword>
<protein>
    <recommendedName>
        <fullName evidence="2">DNA ligase (ATP)</fullName>
        <ecNumber evidence="2">6.5.1.1</ecNumber>
    </recommendedName>
    <alternativeName>
        <fullName evidence="19">NHEJ DNA polymerase</fullName>
    </alternativeName>
</protein>
<dbReference type="SUPFAM" id="SSF50249">
    <property type="entry name" value="Nucleic acid-binding proteins"/>
    <property type="match status" value="1"/>
</dbReference>
<dbReference type="InterPro" id="IPR014143">
    <property type="entry name" value="NHEJ_ligase_prk"/>
</dbReference>
<keyword evidence="4" id="KW-0808">Transferase</keyword>
<gene>
    <name evidence="22" type="ORF">DFR49_1966</name>
</gene>
<dbReference type="Gene3D" id="3.30.470.30">
    <property type="entry name" value="DNA ligase/mRNA capping enzyme"/>
    <property type="match status" value="1"/>
</dbReference>
<dbReference type="GO" id="GO:0046872">
    <property type="term" value="F:metal ion binding"/>
    <property type="evidence" value="ECO:0007669"/>
    <property type="project" value="UniProtKB-KW"/>
</dbReference>
<dbReference type="NCBIfam" id="NF004628">
    <property type="entry name" value="PRK05972.1"/>
    <property type="match status" value="1"/>
</dbReference>
<organism evidence="22 23">
    <name type="scientific">Hephaestia caeni</name>
    <dbReference type="NCBI Taxonomy" id="645617"/>
    <lineage>
        <taxon>Bacteria</taxon>
        <taxon>Pseudomonadati</taxon>
        <taxon>Pseudomonadota</taxon>
        <taxon>Alphaproteobacteria</taxon>
        <taxon>Sphingomonadales</taxon>
        <taxon>Sphingomonadaceae</taxon>
        <taxon>Hephaestia</taxon>
    </lineage>
</organism>
<dbReference type="Gene3D" id="2.40.50.140">
    <property type="entry name" value="Nucleic acid-binding proteins"/>
    <property type="match status" value="1"/>
</dbReference>
<dbReference type="PANTHER" id="PTHR42705">
    <property type="entry name" value="BIFUNCTIONAL NON-HOMOLOGOUS END JOINING PROTEIN LIGD"/>
    <property type="match status" value="1"/>
</dbReference>
<evidence type="ECO:0000256" key="13">
    <source>
        <dbReference type="ARBA" id="ARBA00022932"/>
    </source>
</evidence>
<reference evidence="22 23" key="1">
    <citation type="submission" date="2018-08" db="EMBL/GenBank/DDBJ databases">
        <title>Genomic Encyclopedia of Type Strains, Phase IV (KMG-IV): sequencing the most valuable type-strain genomes for metagenomic binning, comparative biology and taxonomic classification.</title>
        <authorList>
            <person name="Goeker M."/>
        </authorList>
    </citation>
    <scope>NUCLEOTIDE SEQUENCE [LARGE SCALE GENOMIC DNA]</scope>
    <source>
        <strain evidence="22 23">DSM 25527</strain>
    </source>
</reference>
<proteinExistence type="predicted"/>
<keyword evidence="8" id="KW-0547">Nucleotide-binding</keyword>
<evidence type="ECO:0000256" key="6">
    <source>
        <dbReference type="ARBA" id="ARBA00022722"/>
    </source>
</evidence>
<keyword evidence="7" id="KW-0479">Metal-binding</keyword>
<keyword evidence="18" id="KW-0511">Multifunctional enzyme</keyword>
<feature type="domain" description="ATP-dependent DNA ligase family profile" evidence="21">
    <location>
        <begin position="322"/>
        <end position="413"/>
    </location>
</feature>
<dbReference type="CDD" id="cd04862">
    <property type="entry name" value="PaeLigD_Pol_like"/>
    <property type="match status" value="1"/>
</dbReference>
<dbReference type="NCBIfam" id="TIGR02779">
    <property type="entry name" value="NHEJ_ligase_lig"/>
    <property type="match status" value="1"/>
</dbReference>
<dbReference type="Gene3D" id="3.90.920.10">
    <property type="entry name" value="DNA primase, PRIM domain"/>
    <property type="match status" value="1"/>
</dbReference>
<evidence type="ECO:0000256" key="4">
    <source>
        <dbReference type="ARBA" id="ARBA00022679"/>
    </source>
</evidence>
<dbReference type="Pfam" id="PF04679">
    <property type="entry name" value="DNA_ligase_A_C"/>
    <property type="match status" value="1"/>
</dbReference>
<dbReference type="PROSITE" id="PS50160">
    <property type="entry name" value="DNA_LIGASE_A3"/>
    <property type="match status" value="1"/>
</dbReference>
<dbReference type="InterPro" id="IPR014145">
    <property type="entry name" value="LigD_pol_dom"/>
</dbReference>
<dbReference type="InterPro" id="IPR014144">
    <property type="entry name" value="LigD_PE_domain"/>
</dbReference>
<dbReference type="PANTHER" id="PTHR42705:SF2">
    <property type="entry name" value="BIFUNCTIONAL NON-HOMOLOGOUS END JOINING PROTEIN LIGD"/>
    <property type="match status" value="1"/>
</dbReference>
<evidence type="ECO:0000256" key="18">
    <source>
        <dbReference type="ARBA" id="ARBA00023268"/>
    </source>
</evidence>
<evidence type="ECO:0000256" key="3">
    <source>
        <dbReference type="ARBA" id="ARBA00022598"/>
    </source>
</evidence>
<keyword evidence="15" id="KW-0233">DNA recombination</keyword>
<dbReference type="SUPFAM" id="SSF56091">
    <property type="entry name" value="DNA ligase/mRNA capping enzyme, catalytic domain"/>
    <property type="match status" value="1"/>
</dbReference>
<dbReference type="Pfam" id="PF21686">
    <property type="entry name" value="LigD_Prim-Pol"/>
    <property type="match status" value="1"/>
</dbReference>
<evidence type="ECO:0000256" key="14">
    <source>
        <dbReference type="ARBA" id="ARBA00023125"/>
    </source>
</evidence>
<dbReference type="GO" id="GO:0005524">
    <property type="term" value="F:ATP binding"/>
    <property type="evidence" value="ECO:0007669"/>
    <property type="project" value="UniProtKB-KW"/>
</dbReference>
<name>A0A397P4F1_9SPHN</name>
<dbReference type="GO" id="GO:0003910">
    <property type="term" value="F:DNA ligase (ATP) activity"/>
    <property type="evidence" value="ECO:0007669"/>
    <property type="project" value="UniProtKB-EC"/>
</dbReference>
<dbReference type="InterPro" id="IPR033651">
    <property type="entry name" value="PaeLigD_Pol-like"/>
</dbReference>
<dbReference type="AlphaFoldDB" id="A0A397P4F1"/>
<comment type="cofactor">
    <cofactor evidence="1">
        <name>Mn(2+)</name>
        <dbReference type="ChEBI" id="CHEBI:29035"/>
    </cofactor>
</comment>
<dbReference type="NCBIfam" id="TIGR02778">
    <property type="entry name" value="ligD_pol"/>
    <property type="match status" value="1"/>
</dbReference>
<keyword evidence="23" id="KW-1185">Reference proteome</keyword>
<evidence type="ECO:0000256" key="1">
    <source>
        <dbReference type="ARBA" id="ARBA00001936"/>
    </source>
</evidence>
<dbReference type="InterPro" id="IPR012340">
    <property type="entry name" value="NA-bd_OB-fold"/>
</dbReference>
<dbReference type="EMBL" id="QXDC01000003">
    <property type="protein sequence ID" value="RIA43738.1"/>
    <property type="molecule type" value="Genomic_DNA"/>
</dbReference>
<keyword evidence="17" id="KW-0464">Manganese</keyword>
<dbReference type="CDD" id="cd07971">
    <property type="entry name" value="OBF_DNA_ligase_LigD"/>
    <property type="match status" value="1"/>
</dbReference>
<dbReference type="GO" id="GO:0003677">
    <property type="term" value="F:DNA binding"/>
    <property type="evidence" value="ECO:0007669"/>
    <property type="project" value="UniProtKB-KW"/>
</dbReference>
<evidence type="ECO:0000256" key="12">
    <source>
        <dbReference type="ARBA" id="ARBA00022840"/>
    </source>
</evidence>